<sequence>METPQKLPPFPTGTSTRPHRQMRPPECDTQPLYDELLGVLNIALNDASRAGVMMQEIALRELRPPGATPFRNHQRNNNRITPYSLERRHSNRFGNPNPPQSMFRDRNNLFNAPVTPTRPMQYFPPSTLSCSTNSSTPSKALQHSTEFSHPATQSLSTDSFISSRTAQQSVHNFNPATFSRSADSHTPTPSPQRPSLLPLPATVSRVHNLPDFQSLHTKP</sequence>
<reference evidence="2" key="1">
    <citation type="submission" date="2022-11" db="UniProtKB">
        <authorList>
            <consortium name="WormBaseParasite"/>
        </authorList>
    </citation>
    <scope>IDENTIFICATION</scope>
</reference>
<protein>
    <submittedName>
        <fullName evidence="2">Uncharacterized protein</fullName>
    </submittedName>
</protein>
<dbReference type="WBParaSite" id="ES5_v2.g26120.t1">
    <property type="protein sequence ID" value="ES5_v2.g26120.t1"/>
    <property type="gene ID" value="ES5_v2.g26120"/>
</dbReference>
<accession>A0AC34G9P4</accession>
<dbReference type="Proteomes" id="UP000887579">
    <property type="component" value="Unplaced"/>
</dbReference>
<name>A0AC34G9P4_9BILA</name>
<proteinExistence type="predicted"/>
<organism evidence="1 2">
    <name type="scientific">Panagrolaimus sp. ES5</name>
    <dbReference type="NCBI Taxonomy" id="591445"/>
    <lineage>
        <taxon>Eukaryota</taxon>
        <taxon>Metazoa</taxon>
        <taxon>Ecdysozoa</taxon>
        <taxon>Nematoda</taxon>
        <taxon>Chromadorea</taxon>
        <taxon>Rhabditida</taxon>
        <taxon>Tylenchina</taxon>
        <taxon>Panagrolaimomorpha</taxon>
        <taxon>Panagrolaimoidea</taxon>
        <taxon>Panagrolaimidae</taxon>
        <taxon>Panagrolaimus</taxon>
    </lineage>
</organism>
<evidence type="ECO:0000313" key="1">
    <source>
        <dbReference type="Proteomes" id="UP000887579"/>
    </source>
</evidence>
<evidence type="ECO:0000313" key="2">
    <source>
        <dbReference type="WBParaSite" id="ES5_v2.g26120.t1"/>
    </source>
</evidence>